<organism evidence="1 2">
    <name type="scientific">Funneliformis geosporum</name>
    <dbReference type="NCBI Taxonomy" id="1117311"/>
    <lineage>
        <taxon>Eukaryota</taxon>
        <taxon>Fungi</taxon>
        <taxon>Fungi incertae sedis</taxon>
        <taxon>Mucoromycota</taxon>
        <taxon>Glomeromycotina</taxon>
        <taxon>Glomeromycetes</taxon>
        <taxon>Glomerales</taxon>
        <taxon>Glomeraceae</taxon>
        <taxon>Funneliformis</taxon>
    </lineage>
</organism>
<keyword evidence="2" id="KW-1185">Reference proteome</keyword>
<protein>
    <submittedName>
        <fullName evidence="1">12049_t:CDS:1</fullName>
    </submittedName>
</protein>
<gene>
    <name evidence="1" type="ORF">FWILDA_LOCUS18208</name>
</gene>
<feature type="non-terminal residue" evidence="1">
    <location>
        <position position="51"/>
    </location>
</feature>
<evidence type="ECO:0000313" key="2">
    <source>
        <dbReference type="Proteomes" id="UP001153678"/>
    </source>
</evidence>
<name>A0A9W4TBR7_9GLOM</name>
<feature type="non-terminal residue" evidence="1">
    <location>
        <position position="1"/>
    </location>
</feature>
<accession>A0A9W4TBR7</accession>
<dbReference type="EMBL" id="CAMKVN010016871">
    <property type="protein sequence ID" value="CAI2197701.1"/>
    <property type="molecule type" value="Genomic_DNA"/>
</dbReference>
<dbReference type="Proteomes" id="UP001153678">
    <property type="component" value="Unassembled WGS sequence"/>
</dbReference>
<evidence type="ECO:0000313" key="1">
    <source>
        <dbReference type="EMBL" id="CAI2197701.1"/>
    </source>
</evidence>
<proteinExistence type="predicted"/>
<dbReference type="AlphaFoldDB" id="A0A9W4TBR7"/>
<reference evidence="1" key="1">
    <citation type="submission" date="2022-08" db="EMBL/GenBank/DDBJ databases">
        <authorList>
            <person name="Kallberg Y."/>
            <person name="Tangrot J."/>
            <person name="Rosling A."/>
        </authorList>
    </citation>
    <scope>NUCLEOTIDE SEQUENCE</scope>
    <source>
        <strain evidence="1">Wild A</strain>
    </source>
</reference>
<dbReference type="OrthoDB" id="2390062at2759"/>
<comment type="caution">
    <text evidence="1">The sequence shown here is derived from an EMBL/GenBank/DDBJ whole genome shotgun (WGS) entry which is preliminary data.</text>
</comment>
<sequence>NNNICLSTVKDNLSETLSDFSNVFDIDSNMLKILKVMNLILPTIEISYNPS</sequence>